<protein>
    <submittedName>
        <fullName evidence="4">Uncharacterized protein</fullName>
    </submittedName>
</protein>
<sequence>MIERSRPWIRRVVIGSACAATAIIAWGYLANRSPDSAWAQTVESWRPLSQATNNPAIIPDESSEWSEPNGSLPGMQRDAYAPRLLSAGRDTGFRALTTQSGLPNPLQYPSADPNSYTKVVVKPVQQTVVRRVPVSVTRTVMDNGKARQVTETSYQDQPYTFTVYTKTYVVETLPHVERLNQLGVEIAQLEQAAGDESQNEKETLIAEMEKLLGEQFDVLHAEQQKRIDEIADRLKKLQETQAGREQARDKIIARRMNELTRTPDPYQWNPLQDPATYPNGSTTPASRFPAPVFIPSAAFQNGDNQGNRWNQPTNSQPHHQVVPLSRAPSLDAGDRYDSADENRLQPQPKVDGRSPDALSSDFPPPTSRDAHPRSSASPQLETDEEADTDAESESGLNKPDEA</sequence>
<dbReference type="OrthoDB" id="242614at2"/>
<keyword evidence="3" id="KW-0812">Transmembrane</keyword>
<feature type="coiled-coil region" evidence="1">
    <location>
        <begin position="179"/>
        <end position="240"/>
    </location>
</feature>
<feature type="region of interest" description="Disordered" evidence="2">
    <location>
        <begin position="261"/>
        <end position="402"/>
    </location>
</feature>
<feature type="transmembrane region" description="Helical" evidence="3">
    <location>
        <begin position="12"/>
        <end position="29"/>
    </location>
</feature>
<accession>A0A5C6ATZ1</accession>
<keyword evidence="3" id="KW-0472">Membrane</keyword>
<dbReference type="EMBL" id="SJPN01000004">
    <property type="protein sequence ID" value="TWU02482.1"/>
    <property type="molecule type" value="Genomic_DNA"/>
</dbReference>
<reference evidence="4 5" key="1">
    <citation type="submission" date="2019-02" db="EMBL/GenBank/DDBJ databases">
        <title>Deep-cultivation of Planctomycetes and their phenomic and genomic characterization uncovers novel biology.</title>
        <authorList>
            <person name="Wiegand S."/>
            <person name="Jogler M."/>
            <person name="Boedeker C."/>
            <person name="Pinto D."/>
            <person name="Vollmers J."/>
            <person name="Rivas-Marin E."/>
            <person name="Kohn T."/>
            <person name="Peeters S.H."/>
            <person name="Heuer A."/>
            <person name="Rast P."/>
            <person name="Oberbeckmann S."/>
            <person name="Bunk B."/>
            <person name="Jeske O."/>
            <person name="Meyerdierks A."/>
            <person name="Storesund J.E."/>
            <person name="Kallscheuer N."/>
            <person name="Luecker S."/>
            <person name="Lage O.M."/>
            <person name="Pohl T."/>
            <person name="Merkel B.J."/>
            <person name="Hornburger P."/>
            <person name="Mueller R.-W."/>
            <person name="Bruemmer F."/>
            <person name="Labrenz M."/>
            <person name="Spormann A.M."/>
            <person name="Op Den Camp H."/>
            <person name="Overmann J."/>
            <person name="Amann R."/>
            <person name="Jetten M.S.M."/>
            <person name="Mascher T."/>
            <person name="Medema M.H."/>
            <person name="Devos D.P."/>
            <person name="Kaster A.-K."/>
            <person name="Ovreas L."/>
            <person name="Rohde M."/>
            <person name="Galperin M.Y."/>
            <person name="Jogler C."/>
        </authorList>
    </citation>
    <scope>NUCLEOTIDE SEQUENCE [LARGE SCALE GENOMIC DNA]</scope>
    <source>
        <strain evidence="4 5">Pla52n</strain>
    </source>
</reference>
<evidence type="ECO:0000313" key="5">
    <source>
        <dbReference type="Proteomes" id="UP000320176"/>
    </source>
</evidence>
<evidence type="ECO:0000256" key="1">
    <source>
        <dbReference type="SAM" id="Coils"/>
    </source>
</evidence>
<proteinExistence type="predicted"/>
<keyword evidence="1" id="KW-0175">Coiled coil</keyword>
<evidence type="ECO:0000256" key="3">
    <source>
        <dbReference type="SAM" id="Phobius"/>
    </source>
</evidence>
<keyword evidence="5" id="KW-1185">Reference proteome</keyword>
<organism evidence="4 5">
    <name type="scientific">Stieleria varia</name>
    <dbReference type="NCBI Taxonomy" id="2528005"/>
    <lineage>
        <taxon>Bacteria</taxon>
        <taxon>Pseudomonadati</taxon>
        <taxon>Planctomycetota</taxon>
        <taxon>Planctomycetia</taxon>
        <taxon>Pirellulales</taxon>
        <taxon>Pirellulaceae</taxon>
        <taxon>Stieleria</taxon>
    </lineage>
</organism>
<dbReference type="AlphaFoldDB" id="A0A5C6ATZ1"/>
<dbReference type="RefSeq" id="WP_146520802.1">
    <property type="nucleotide sequence ID" value="NZ_CP151726.1"/>
</dbReference>
<feature type="region of interest" description="Disordered" evidence="2">
    <location>
        <begin position="50"/>
        <end position="71"/>
    </location>
</feature>
<keyword evidence="3" id="KW-1133">Transmembrane helix</keyword>
<dbReference type="Proteomes" id="UP000320176">
    <property type="component" value="Unassembled WGS sequence"/>
</dbReference>
<evidence type="ECO:0000313" key="4">
    <source>
        <dbReference type="EMBL" id="TWU02482.1"/>
    </source>
</evidence>
<gene>
    <name evidence="4" type="ORF">Pla52n_35320</name>
</gene>
<feature type="compositionally biased region" description="Basic and acidic residues" evidence="2">
    <location>
        <begin position="332"/>
        <end position="343"/>
    </location>
</feature>
<comment type="caution">
    <text evidence="4">The sequence shown here is derived from an EMBL/GenBank/DDBJ whole genome shotgun (WGS) entry which is preliminary data.</text>
</comment>
<feature type="compositionally biased region" description="Polar residues" evidence="2">
    <location>
        <begin position="298"/>
        <end position="318"/>
    </location>
</feature>
<evidence type="ECO:0000256" key="2">
    <source>
        <dbReference type="SAM" id="MobiDB-lite"/>
    </source>
</evidence>
<feature type="compositionally biased region" description="Acidic residues" evidence="2">
    <location>
        <begin position="381"/>
        <end position="392"/>
    </location>
</feature>
<name>A0A5C6ATZ1_9BACT</name>